<dbReference type="GO" id="GO:0008574">
    <property type="term" value="F:plus-end-directed microtubule motor activity"/>
    <property type="evidence" value="ECO:0007669"/>
    <property type="project" value="TreeGrafter"/>
</dbReference>
<dbReference type="GO" id="GO:0090307">
    <property type="term" value="P:mitotic spindle assembly"/>
    <property type="evidence" value="ECO:0007669"/>
    <property type="project" value="TreeGrafter"/>
</dbReference>
<evidence type="ECO:0008006" key="8">
    <source>
        <dbReference type="Google" id="ProtNLM"/>
    </source>
</evidence>
<keyword evidence="2" id="KW-0963">Cytoplasm</keyword>
<reference evidence="7" key="2">
    <citation type="journal article" date="2017" name="Nat. Plants">
        <title>The Aegilops tauschii genome reveals multiple impacts of transposons.</title>
        <authorList>
            <person name="Zhao G."/>
            <person name="Zou C."/>
            <person name="Li K."/>
            <person name="Wang K."/>
            <person name="Li T."/>
            <person name="Gao L."/>
            <person name="Zhang X."/>
            <person name="Wang H."/>
            <person name="Yang Z."/>
            <person name="Liu X."/>
            <person name="Jiang W."/>
            <person name="Mao L."/>
            <person name="Kong X."/>
            <person name="Jiao Y."/>
            <person name="Jia J."/>
        </authorList>
    </citation>
    <scope>NUCLEOTIDE SEQUENCE [LARGE SCALE GENOMIC DNA]</scope>
    <source>
        <strain evidence="7">cv. AL8/78</strain>
    </source>
</reference>
<name>A0A453ICU2_AEGTS</name>
<keyword evidence="3" id="KW-0505">Motor protein</keyword>
<reference evidence="7" key="1">
    <citation type="journal article" date="2014" name="Science">
        <title>Ancient hybridizations among the ancestral genomes of bread wheat.</title>
        <authorList>
            <consortium name="International Wheat Genome Sequencing Consortium,"/>
            <person name="Marcussen T."/>
            <person name="Sandve S.R."/>
            <person name="Heier L."/>
            <person name="Spannagl M."/>
            <person name="Pfeifer M."/>
            <person name="Jakobsen K.S."/>
            <person name="Wulff B.B."/>
            <person name="Steuernagel B."/>
            <person name="Mayer K.F."/>
            <person name="Olsen O.A."/>
        </authorList>
    </citation>
    <scope>NUCLEOTIDE SEQUENCE [LARGE SCALE GENOMIC DNA]</scope>
    <source>
        <strain evidence="7">cv. AL8/78</strain>
    </source>
</reference>
<dbReference type="Proteomes" id="UP000015105">
    <property type="component" value="Chromosome 4D"/>
</dbReference>
<feature type="compositionally biased region" description="Low complexity" evidence="5">
    <location>
        <begin position="17"/>
        <end position="34"/>
    </location>
</feature>
<dbReference type="InterPro" id="IPR047149">
    <property type="entry name" value="KIF11-like"/>
</dbReference>
<dbReference type="GO" id="GO:0005876">
    <property type="term" value="C:spindle microtubule"/>
    <property type="evidence" value="ECO:0007669"/>
    <property type="project" value="TreeGrafter"/>
</dbReference>
<keyword evidence="4" id="KW-0206">Cytoskeleton</keyword>
<dbReference type="PANTHER" id="PTHR47970:SF32">
    <property type="entry name" value="KINESIN-LIKE PROTEIN KIN-5B"/>
    <property type="match status" value="1"/>
</dbReference>
<dbReference type="EnsemblPlants" id="AET4Gv20521000.39">
    <property type="protein sequence ID" value="AET4Gv20521000.39"/>
    <property type="gene ID" value="AET4Gv20521000"/>
</dbReference>
<proteinExistence type="predicted"/>
<evidence type="ECO:0000256" key="4">
    <source>
        <dbReference type="ARBA" id="ARBA00023212"/>
    </source>
</evidence>
<comment type="subcellular location">
    <subcellularLocation>
        <location evidence="1">Cytoplasm</location>
        <location evidence="1">Cytoskeleton</location>
    </subcellularLocation>
</comment>
<dbReference type="InterPro" id="IPR036961">
    <property type="entry name" value="Kinesin_motor_dom_sf"/>
</dbReference>
<dbReference type="GO" id="GO:0051231">
    <property type="term" value="P:spindle elongation"/>
    <property type="evidence" value="ECO:0007669"/>
    <property type="project" value="TreeGrafter"/>
</dbReference>
<evidence type="ECO:0000313" key="7">
    <source>
        <dbReference type="Proteomes" id="UP000015105"/>
    </source>
</evidence>
<evidence type="ECO:0000256" key="1">
    <source>
        <dbReference type="ARBA" id="ARBA00004245"/>
    </source>
</evidence>
<dbReference type="GO" id="GO:0072686">
    <property type="term" value="C:mitotic spindle"/>
    <property type="evidence" value="ECO:0007669"/>
    <property type="project" value="TreeGrafter"/>
</dbReference>
<dbReference type="AlphaFoldDB" id="A0A453ICU2"/>
<sequence length="244" mass="27117">RPLATSKFQNTRKRRPPSSSRPSPKSPSRIPQRSRGFRPNPPPDPSSGVALGGVAGMAHTPNPSRRSWVGPPTPFLTPRPERRELRWAEAGSHSSVRRSGVGACSINGSNDRDREANVQVVLRCRPLSVEEQKANVQSAVSCNDTKREVTVLNSLFKQADKTFTFDTVKPLLIPVLAAYGLWILNSCRHSVMANFKRLKSCVSQICNMMIIQVLNTPTWLFRCCILHVLCFCVDDLALLPCIFI</sequence>
<keyword evidence="7" id="KW-1185">Reference proteome</keyword>
<evidence type="ECO:0000256" key="3">
    <source>
        <dbReference type="ARBA" id="ARBA00023175"/>
    </source>
</evidence>
<protein>
    <recommendedName>
        <fullName evidence="8">Kinesin motor domain-containing protein</fullName>
    </recommendedName>
</protein>
<organism evidence="6 7">
    <name type="scientific">Aegilops tauschii subsp. strangulata</name>
    <name type="common">Goatgrass</name>
    <dbReference type="NCBI Taxonomy" id="200361"/>
    <lineage>
        <taxon>Eukaryota</taxon>
        <taxon>Viridiplantae</taxon>
        <taxon>Streptophyta</taxon>
        <taxon>Embryophyta</taxon>
        <taxon>Tracheophyta</taxon>
        <taxon>Spermatophyta</taxon>
        <taxon>Magnoliopsida</taxon>
        <taxon>Liliopsida</taxon>
        <taxon>Poales</taxon>
        <taxon>Poaceae</taxon>
        <taxon>BOP clade</taxon>
        <taxon>Pooideae</taxon>
        <taxon>Triticodae</taxon>
        <taxon>Triticeae</taxon>
        <taxon>Triticinae</taxon>
        <taxon>Aegilops</taxon>
    </lineage>
</organism>
<dbReference type="Gene3D" id="3.40.850.10">
    <property type="entry name" value="Kinesin motor domain"/>
    <property type="match status" value="1"/>
</dbReference>
<evidence type="ECO:0000256" key="5">
    <source>
        <dbReference type="SAM" id="MobiDB-lite"/>
    </source>
</evidence>
<dbReference type="PANTHER" id="PTHR47970">
    <property type="entry name" value="KINESIN-LIKE PROTEIN KIF11"/>
    <property type="match status" value="1"/>
</dbReference>
<reference evidence="6" key="4">
    <citation type="submission" date="2019-03" db="UniProtKB">
        <authorList>
            <consortium name="EnsemblPlants"/>
        </authorList>
    </citation>
    <scope>IDENTIFICATION</scope>
</reference>
<feature type="region of interest" description="Disordered" evidence="5">
    <location>
        <begin position="1"/>
        <end position="80"/>
    </location>
</feature>
<reference evidence="6" key="5">
    <citation type="journal article" date="2021" name="G3 (Bethesda)">
        <title>Aegilops tauschii genome assembly Aet v5.0 features greater sequence contiguity and improved annotation.</title>
        <authorList>
            <person name="Wang L."/>
            <person name="Zhu T."/>
            <person name="Rodriguez J.C."/>
            <person name="Deal K.R."/>
            <person name="Dubcovsky J."/>
            <person name="McGuire P.E."/>
            <person name="Lux T."/>
            <person name="Spannagl M."/>
            <person name="Mayer K.F.X."/>
            <person name="Baldrich P."/>
            <person name="Meyers B.C."/>
            <person name="Huo N."/>
            <person name="Gu Y.Q."/>
            <person name="Zhou H."/>
            <person name="Devos K.M."/>
            <person name="Bennetzen J.L."/>
            <person name="Unver T."/>
            <person name="Budak H."/>
            <person name="Gulick P.J."/>
            <person name="Galiba G."/>
            <person name="Kalapos B."/>
            <person name="Nelson D.R."/>
            <person name="Li P."/>
            <person name="You F.M."/>
            <person name="Luo M.C."/>
            <person name="Dvorak J."/>
        </authorList>
    </citation>
    <scope>NUCLEOTIDE SEQUENCE [LARGE SCALE GENOMIC DNA]</scope>
    <source>
        <strain evidence="6">cv. AL8/78</strain>
    </source>
</reference>
<accession>A0A453ICU2</accession>
<dbReference type="Gramene" id="AET4Gv20521000.39">
    <property type="protein sequence ID" value="AET4Gv20521000.39"/>
    <property type="gene ID" value="AET4Gv20521000"/>
</dbReference>
<evidence type="ECO:0000256" key="2">
    <source>
        <dbReference type="ARBA" id="ARBA00022490"/>
    </source>
</evidence>
<evidence type="ECO:0000313" key="6">
    <source>
        <dbReference type="EnsemblPlants" id="AET4Gv20521000.39"/>
    </source>
</evidence>
<reference evidence="6" key="3">
    <citation type="journal article" date="2017" name="Nature">
        <title>Genome sequence of the progenitor of the wheat D genome Aegilops tauschii.</title>
        <authorList>
            <person name="Luo M.C."/>
            <person name="Gu Y.Q."/>
            <person name="Puiu D."/>
            <person name="Wang H."/>
            <person name="Twardziok S.O."/>
            <person name="Deal K.R."/>
            <person name="Huo N."/>
            <person name="Zhu T."/>
            <person name="Wang L."/>
            <person name="Wang Y."/>
            <person name="McGuire P.E."/>
            <person name="Liu S."/>
            <person name="Long H."/>
            <person name="Ramasamy R.K."/>
            <person name="Rodriguez J.C."/>
            <person name="Van S.L."/>
            <person name="Yuan L."/>
            <person name="Wang Z."/>
            <person name="Xia Z."/>
            <person name="Xiao L."/>
            <person name="Anderson O.D."/>
            <person name="Ouyang S."/>
            <person name="Liang Y."/>
            <person name="Zimin A.V."/>
            <person name="Pertea G."/>
            <person name="Qi P."/>
            <person name="Bennetzen J.L."/>
            <person name="Dai X."/>
            <person name="Dawson M.W."/>
            <person name="Muller H.G."/>
            <person name="Kugler K."/>
            <person name="Rivarola-Duarte L."/>
            <person name="Spannagl M."/>
            <person name="Mayer K.F.X."/>
            <person name="Lu F.H."/>
            <person name="Bevan M.W."/>
            <person name="Leroy P."/>
            <person name="Li P."/>
            <person name="You F.M."/>
            <person name="Sun Q."/>
            <person name="Liu Z."/>
            <person name="Lyons E."/>
            <person name="Wicker T."/>
            <person name="Salzberg S.L."/>
            <person name="Devos K.M."/>
            <person name="Dvorak J."/>
        </authorList>
    </citation>
    <scope>NUCLEOTIDE SEQUENCE [LARGE SCALE GENOMIC DNA]</scope>
    <source>
        <strain evidence="6">cv. AL8/78</strain>
    </source>
</reference>